<dbReference type="GO" id="GO:0008284">
    <property type="term" value="P:positive regulation of cell population proliferation"/>
    <property type="evidence" value="ECO:0007669"/>
    <property type="project" value="TreeGrafter"/>
</dbReference>
<dbReference type="AlphaFoldDB" id="A0AA88DUW5"/>
<evidence type="ECO:0000313" key="2">
    <source>
        <dbReference type="EMBL" id="GMN61696.1"/>
    </source>
</evidence>
<dbReference type="Proteomes" id="UP001187192">
    <property type="component" value="Unassembled WGS sequence"/>
</dbReference>
<dbReference type="GO" id="GO:0010628">
    <property type="term" value="P:positive regulation of gene expression"/>
    <property type="evidence" value="ECO:0007669"/>
    <property type="project" value="TreeGrafter"/>
</dbReference>
<dbReference type="GO" id="GO:0030154">
    <property type="term" value="P:cell differentiation"/>
    <property type="evidence" value="ECO:0007669"/>
    <property type="project" value="TreeGrafter"/>
</dbReference>
<dbReference type="GO" id="GO:0010082">
    <property type="term" value="P:regulation of root meristem growth"/>
    <property type="evidence" value="ECO:0007669"/>
    <property type="project" value="InterPro"/>
</dbReference>
<dbReference type="PANTHER" id="PTHR36313">
    <property type="entry name" value="ROOT MERISTEM GROWTH FACTOR 2"/>
    <property type="match status" value="1"/>
</dbReference>
<feature type="chain" id="PRO_5041680087" evidence="1">
    <location>
        <begin position="25"/>
        <end position="149"/>
    </location>
</feature>
<dbReference type="GO" id="GO:0008083">
    <property type="term" value="F:growth factor activity"/>
    <property type="evidence" value="ECO:0007669"/>
    <property type="project" value="InterPro"/>
</dbReference>
<dbReference type="PANTHER" id="PTHR36313:SF2">
    <property type="match status" value="1"/>
</dbReference>
<protein>
    <submittedName>
        <fullName evidence="2">Uncharacterized protein</fullName>
    </submittedName>
</protein>
<gene>
    <name evidence="2" type="ORF">TIFTF001_030781</name>
</gene>
<accession>A0AA88DUW5</accession>
<feature type="signal peptide" evidence="1">
    <location>
        <begin position="1"/>
        <end position="24"/>
    </location>
</feature>
<name>A0AA88DUW5_FICCA</name>
<sequence>MVSLRFISSFLVLLTMLYVRDCSANKYYNQASNIAPVTSGSYTKVVEAERTAINSYKEIYDGVPTAAEVKNKRRGARKMMVKEVGVDGEEAQISGAEHFVGSCNNRGKGILNVEHDKTTRPRRLKAKMADFIAFNADYHVPRPHPPKNN</sequence>
<keyword evidence="3" id="KW-1185">Reference proteome</keyword>
<evidence type="ECO:0000313" key="3">
    <source>
        <dbReference type="Proteomes" id="UP001187192"/>
    </source>
</evidence>
<dbReference type="EMBL" id="BTGU01000116">
    <property type="protein sequence ID" value="GMN61696.1"/>
    <property type="molecule type" value="Genomic_DNA"/>
</dbReference>
<dbReference type="GO" id="GO:0005615">
    <property type="term" value="C:extracellular space"/>
    <property type="evidence" value="ECO:0007669"/>
    <property type="project" value="TreeGrafter"/>
</dbReference>
<evidence type="ECO:0000256" key="1">
    <source>
        <dbReference type="SAM" id="SignalP"/>
    </source>
</evidence>
<proteinExistence type="predicted"/>
<reference evidence="2" key="1">
    <citation type="submission" date="2023-07" db="EMBL/GenBank/DDBJ databases">
        <title>draft genome sequence of fig (Ficus carica).</title>
        <authorList>
            <person name="Takahashi T."/>
            <person name="Nishimura K."/>
        </authorList>
    </citation>
    <scope>NUCLEOTIDE SEQUENCE</scope>
</reference>
<keyword evidence="1" id="KW-0732">Signal</keyword>
<dbReference type="InterPro" id="IPR038804">
    <property type="entry name" value="RGF3"/>
</dbReference>
<comment type="caution">
    <text evidence="2">The sequence shown here is derived from an EMBL/GenBank/DDBJ whole genome shotgun (WGS) entry which is preliminary data.</text>
</comment>
<organism evidence="2 3">
    <name type="scientific">Ficus carica</name>
    <name type="common">Common fig</name>
    <dbReference type="NCBI Taxonomy" id="3494"/>
    <lineage>
        <taxon>Eukaryota</taxon>
        <taxon>Viridiplantae</taxon>
        <taxon>Streptophyta</taxon>
        <taxon>Embryophyta</taxon>
        <taxon>Tracheophyta</taxon>
        <taxon>Spermatophyta</taxon>
        <taxon>Magnoliopsida</taxon>
        <taxon>eudicotyledons</taxon>
        <taxon>Gunneridae</taxon>
        <taxon>Pentapetalae</taxon>
        <taxon>rosids</taxon>
        <taxon>fabids</taxon>
        <taxon>Rosales</taxon>
        <taxon>Moraceae</taxon>
        <taxon>Ficeae</taxon>
        <taxon>Ficus</taxon>
    </lineage>
</organism>